<dbReference type="GO" id="GO:0008830">
    <property type="term" value="F:dTDP-4-dehydrorhamnose 3,5-epimerase activity"/>
    <property type="evidence" value="ECO:0007669"/>
    <property type="project" value="InterPro"/>
</dbReference>
<dbReference type="InterPro" id="IPR011051">
    <property type="entry name" value="RmlC_Cupin_sf"/>
</dbReference>
<reference evidence="2" key="1">
    <citation type="journal article" date="2011" name="PLoS ONE">
        <title>Genome of a low-salinity ammonia-oxidizing archaeon determined by single-cell and metagenomic analysis.</title>
        <authorList>
            <person name="Blainey P.C."/>
            <person name="Mosier A.C."/>
            <person name="Potanina A."/>
            <person name="Francis C.A."/>
            <person name="Quake S.R."/>
        </authorList>
    </citation>
    <scope>NUCLEOTIDE SEQUENCE [LARGE SCALE GENOMIC DNA]</scope>
    <source>
        <strain evidence="2">SFB1</strain>
    </source>
</reference>
<dbReference type="GO" id="GO:0005829">
    <property type="term" value="C:cytosol"/>
    <property type="evidence" value="ECO:0007669"/>
    <property type="project" value="TreeGrafter"/>
</dbReference>
<gene>
    <name evidence="2" type="ORF">Nlim_2035</name>
</gene>
<accession>F3KMZ2</accession>
<dbReference type="STRING" id="886738.Nlim_2035"/>
<evidence type="ECO:0000256" key="1">
    <source>
        <dbReference type="PIRSR" id="PIRSR600888-3"/>
    </source>
</evidence>
<dbReference type="EMBL" id="AEGP01000066">
    <property type="protein sequence ID" value="EGG41226.1"/>
    <property type="molecule type" value="Genomic_DNA"/>
</dbReference>
<organism evidence="2">
    <name type="scientific">Candidatus Nitrosarchaeum limnium SFB1</name>
    <dbReference type="NCBI Taxonomy" id="886738"/>
    <lineage>
        <taxon>Archaea</taxon>
        <taxon>Nitrososphaerota</taxon>
        <taxon>Nitrososphaeria</taxon>
        <taxon>Nitrosopumilales</taxon>
        <taxon>Nitrosopumilaceae</taxon>
        <taxon>Nitrosarchaeum</taxon>
    </lineage>
</organism>
<sequence length="190" mass="22660">MINLYRSKYNYNKWILFYNMAIKIQNYDLGVKILIPEIKHDARGYVSEVFRADWIEFFDGTFPKQVNLSMSKPGIIRAWHRHSRNQTDYFLVKKGKMKICIYDGDKKSNTFGKLVEVFVGDDEFKIVKVPGNFWHGTQTISDYPSETIYFLTNLYDYENPDEERLDWNDPSVIDPRTKTQYDWNSHLRSL</sequence>
<dbReference type="InterPro" id="IPR000888">
    <property type="entry name" value="RmlC-like"/>
</dbReference>
<dbReference type="InterPro" id="IPR014710">
    <property type="entry name" value="RmlC-like_jellyroll"/>
</dbReference>
<protein>
    <submittedName>
        <fullName evidence="2">dTDP-4-dehydrorhamnose 3,5-epimerase</fullName>
    </submittedName>
</protein>
<comment type="caution">
    <text evidence="2">The sequence shown here is derived from an EMBL/GenBank/DDBJ whole genome shotgun (WGS) entry which is preliminary data.</text>
</comment>
<proteinExistence type="predicted"/>
<dbReference type="Pfam" id="PF00908">
    <property type="entry name" value="dTDP_sugar_isom"/>
    <property type="match status" value="1"/>
</dbReference>
<dbReference type="HOGENOM" id="CLU_090940_3_0_2"/>
<feature type="site" description="Participates in a stacking interaction with the thymidine ring of dTDP-4-oxo-6-deoxyglucose" evidence="1">
    <location>
        <position position="155"/>
    </location>
</feature>
<dbReference type="Gene3D" id="2.60.120.10">
    <property type="entry name" value="Jelly Rolls"/>
    <property type="match status" value="1"/>
</dbReference>
<dbReference type="AlphaFoldDB" id="F3KMZ2"/>
<dbReference type="PANTHER" id="PTHR21047">
    <property type="entry name" value="DTDP-6-DEOXY-D-GLUCOSE-3,5 EPIMERASE"/>
    <property type="match status" value="1"/>
</dbReference>
<name>F3KMZ2_9ARCH</name>
<dbReference type="SUPFAM" id="SSF51182">
    <property type="entry name" value="RmlC-like cupins"/>
    <property type="match status" value="1"/>
</dbReference>
<dbReference type="PANTHER" id="PTHR21047:SF2">
    <property type="entry name" value="THYMIDINE DIPHOSPHO-4-KETO-RHAMNOSE 3,5-EPIMERASE"/>
    <property type="match status" value="1"/>
</dbReference>
<evidence type="ECO:0000313" key="2">
    <source>
        <dbReference type="EMBL" id="EGG41226.1"/>
    </source>
</evidence>
<dbReference type="Proteomes" id="UP000004348">
    <property type="component" value="Chromosome"/>
</dbReference>
<dbReference type="GO" id="GO:0000271">
    <property type="term" value="P:polysaccharide biosynthetic process"/>
    <property type="evidence" value="ECO:0007669"/>
    <property type="project" value="TreeGrafter"/>
</dbReference>